<sequence>MRLPVPRKELPLQDTNTSEKKLCAGSPFTVRWDTYALNNPRYTQVQHYAAKRVNVHNGQLHALSAQDQVQQYQDWK</sequence>
<gene>
    <name evidence="1" type="primary">Necator_chrX.g23025</name>
    <name evidence="1" type="ORF">RB195_022862</name>
</gene>
<dbReference type="Proteomes" id="UP001303046">
    <property type="component" value="Unassembled WGS sequence"/>
</dbReference>
<evidence type="ECO:0000313" key="1">
    <source>
        <dbReference type="EMBL" id="KAK6761927.1"/>
    </source>
</evidence>
<proteinExistence type="predicted"/>
<keyword evidence="2" id="KW-1185">Reference proteome</keyword>
<comment type="caution">
    <text evidence="1">The sequence shown here is derived from an EMBL/GenBank/DDBJ whole genome shotgun (WGS) entry which is preliminary data.</text>
</comment>
<name>A0ABR1EGV0_NECAM</name>
<accession>A0ABR1EGV0</accession>
<dbReference type="EMBL" id="JAVFWL010000006">
    <property type="protein sequence ID" value="KAK6761927.1"/>
    <property type="molecule type" value="Genomic_DNA"/>
</dbReference>
<protein>
    <submittedName>
        <fullName evidence="1">Uncharacterized protein</fullName>
    </submittedName>
</protein>
<reference evidence="1 2" key="1">
    <citation type="submission" date="2023-08" db="EMBL/GenBank/DDBJ databases">
        <title>A Necator americanus chromosomal reference genome.</title>
        <authorList>
            <person name="Ilik V."/>
            <person name="Petrzelkova K.J."/>
            <person name="Pardy F."/>
            <person name="Fuh T."/>
            <person name="Niatou-Singa F.S."/>
            <person name="Gouil Q."/>
            <person name="Baker L."/>
            <person name="Ritchie M.E."/>
            <person name="Jex A.R."/>
            <person name="Gazzola D."/>
            <person name="Li H."/>
            <person name="Toshio Fujiwara R."/>
            <person name="Zhan B."/>
            <person name="Aroian R.V."/>
            <person name="Pafco B."/>
            <person name="Schwarz E.M."/>
        </authorList>
    </citation>
    <scope>NUCLEOTIDE SEQUENCE [LARGE SCALE GENOMIC DNA]</scope>
    <source>
        <strain evidence="1 2">Aroian</strain>
        <tissue evidence="1">Whole animal</tissue>
    </source>
</reference>
<evidence type="ECO:0000313" key="2">
    <source>
        <dbReference type="Proteomes" id="UP001303046"/>
    </source>
</evidence>
<organism evidence="1 2">
    <name type="scientific">Necator americanus</name>
    <name type="common">Human hookworm</name>
    <dbReference type="NCBI Taxonomy" id="51031"/>
    <lineage>
        <taxon>Eukaryota</taxon>
        <taxon>Metazoa</taxon>
        <taxon>Ecdysozoa</taxon>
        <taxon>Nematoda</taxon>
        <taxon>Chromadorea</taxon>
        <taxon>Rhabditida</taxon>
        <taxon>Rhabditina</taxon>
        <taxon>Rhabditomorpha</taxon>
        <taxon>Strongyloidea</taxon>
        <taxon>Ancylostomatidae</taxon>
        <taxon>Bunostominae</taxon>
        <taxon>Necator</taxon>
    </lineage>
</organism>